<reference evidence="1 2" key="1">
    <citation type="journal article" date="2014" name="PLoS ONE">
        <title>Global Analysis of Gene Expression Profiles in Physic Nut (Jatropha curcas L.) Seedlings Exposed to Salt Stress.</title>
        <authorList>
            <person name="Zhang L."/>
            <person name="Zhang C."/>
            <person name="Wu P."/>
            <person name="Chen Y."/>
            <person name="Li M."/>
            <person name="Jiang H."/>
            <person name="Wu G."/>
        </authorList>
    </citation>
    <scope>NUCLEOTIDE SEQUENCE [LARGE SCALE GENOMIC DNA]</scope>
    <source>
        <strain evidence="2">cv. GZQX0401</strain>
        <tissue evidence="1">Young leaves</tissue>
    </source>
</reference>
<evidence type="ECO:0000313" key="2">
    <source>
        <dbReference type="Proteomes" id="UP000027138"/>
    </source>
</evidence>
<dbReference type="EMBL" id="KK914277">
    <property type="protein sequence ID" value="KDP43210.1"/>
    <property type="molecule type" value="Genomic_DNA"/>
</dbReference>
<name>A0A067LFG2_JATCU</name>
<organism evidence="1 2">
    <name type="scientific">Jatropha curcas</name>
    <name type="common">Barbados nut</name>
    <dbReference type="NCBI Taxonomy" id="180498"/>
    <lineage>
        <taxon>Eukaryota</taxon>
        <taxon>Viridiplantae</taxon>
        <taxon>Streptophyta</taxon>
        <taxon>Embryophyta</taxon>
        <taxon>Tracheophyta</taxon>
        <taxon>Spermatophyta</taxon>
        <taxon>Magnoliopsida</taxon>
        <taxon>eudicotyledons</taxon>
        <taxon>Gunneridae</taxon>
        <taxon>Pentapetalae</taxon>
        <taxon>rosids</taxon>
        <taxon>fabids</taxon>
        <taxon>Malpighiales</taxon>
        <taxon>Euphorbiaceae</taxon>
        <taxon>Crotonoideae</taxon>
        <taxon>Jatropheae</taxon>
        <taxon>Jatropha</taxon>
    </lineage>
</organism>
<gene>
    <name evidence="1" type="ORF">JCGZ_22762</name>
</gene>
<dbReference type="AlphaFoldDB" id="A0A067LFG2"/>
<proteinExistence type="predicted"/>
<sequence length="121" mass="13086">MYRSKIGFDFRDPREEGIILPLGVLAGVSPEPHQTAAAAVVHSGQKSETAQKIVRSPLPNSNFREESKSAITLLSQCLVWPDLAPQPPSSRRPWCFVKTQATSQINGGGGVICRSETNPST</sequence>
<dbReference type="Proteomes" id="UP000027138">
    <property type="component" value="Unassembled WGS sequence"/>
</dbReference>
<protein>
    <submittedName>
        <fullName evidence="1">Uncharacterized protein</fullName>
    </submittedName>
</protein>
<keyword evidence="2" id="KW-1185">Reference proteome</keyword>
<accession>A0A067LFG2</accession>
<evidence type="ECO:0000313" key="1">
    <source>
        <dbReference type="EMBL" id="KDP43210.1"/>
    </source>
</evidence>